<keyword evidence="3" id="KW-1185">Reference proteome</keyword>
<accession>A0A1P8MS06</accession>
<feature type="transmembrane region" description="Helical" evidence="1">
    <location>
        <begin position="34"/>
        <end position="52"/>
    </location>
</feature>
<keyword evidence="1" id="KW-1133">Transmembrane helix</keyword>
<keyword evidence="1" id="KW-0472">Membrane</keyword>
<protein>
    <recommendedName>
        <fullName evidence="4">DUF3329 domain-containing protein</fullName>
    </recommendedName>
</protein>
<evidence type="ECO:0000313" key="2">
    <source>
        <dbReference type="EMBL" id="APX10749.1"/>
    </source>
</evidence>
<evidence type="ECO:0008006" key="4">
    <source>
        <dbReference type="Google" id="ProtNLM"/>
    </source>
</evidence>
<proteinExistence type="predicted"/>
<keyword evidence="1" id="KW-0812">Transmembrane</keyword>
<dbReference type="STRING" id="299262.BWR18_02840"/>
<reference evidence="2 3" key="1">
    <citation type="submission" date="2017-01" db="EMBL/GenBank/DDBJ databases">
        <title>Complete genome of Tateyamaria omphalii DOK1-4 isolated from seawater in Dokdo.</title>
        <authorList>
            <person name="Kim J.H."/>
            <person name="Chi W.-J."/>
        </authorList>
    </citation>
    <scope>NUCLEOTIDE SEQUENCE [LARGE SCALE GENOMIC DNA]</scope>
    <source>
        <strain evidence="2 3">DOK1-4</strain>
    </source>
</reference>
<evidence type="ECO:0000256" key="1">
    <source>
        <dbReference type="SAM" id="Phobius"/>
    </source>
</evidence>
<organism evidence="2 3">
    <name type="scientific">Tateyamaria omphalii</name>
    <dbReference type="NCBI Taxonomy" id="299262"/>
    <lineage>
        <taxon>Bacteria</taxon>
        <taxon>Pseudomonadati</taxon>
        <taxon>Pseudomonadota</taxon>
        <taxon>Alphaproteobacteria</taxon>
        <taxon>Rhodobacterales</taxon>
        <taxon>Roseobacteraceae</taxon>
        <taxon>Tateyamaria</taxon>
    </lineage>
</organism>
<name>A0A1P8MS06_9RHOB</name>
<dbReference type="RefSeq" id="WP_076626616.1">
    <property type="nucleotide sequence ID" value="NZ_CP019312.1"/>
</dbReference>
<dbReference type="AlphaFoldDB" id="A0A1P8MS06"/>
<dbReference type="KEGG" id="tom:BWR18_02840"/>
<sequence length="64" mass="7546">MLNLDHPFFAQLWRRQLTVIICVVWGLFELATGQMVWAAIFLGIAAFAFWQFRKVDWSRYDGGH</sequence>
<evidence type="ECO:0000313" key="3">
    <source>
        <dbReference type="Proteomes" id="UP000186336"/>
    </source>
</evidence>
<gene>
    <name evidence="2" type="ORF">BWR18_02840</name>
</gene>
<dbReference type="OrthoDB" id="7362327at2"/>
<dbReference type="EMBL" id="CP019312">
    <property type="protein sequence ID" value="APX10749.1"/>
    <property type="molecule type" value="Genomic_DNA"/>
</dbReference>
<dbReference type="Proteomes" id="UP000186336">
    <property type="component" value="Chromosome"/>
</dbReference>